<evidence type="ECO:0000256" key="1">
    <source>
        <dbReference type="SAM" id="Coils"/>
    </source>
</evidence>
<feature type="compositionally biased region" description="Gly residues" evidence="2">
    <location>
        <begin position="678"/>
        <end position="692"/>
    </location>
</feature>
<dbReference type="InterPro" id="IPR012683">
    <property type="entry name" value="CHP02302_TM"/>
</dbReference>
<accession>A0ABT1CA58</accession>
<keyword evidence="1" id="KW-0175">Coiled coil</keyword>
<gene>
    <name evidence="4" type="ORF">NGM99_18090</name>
</gene>
<dbReference type="RefSeq" id="WP_252821483.1">
    <property type="nucleotide sequence ID" value="NZ_JAMXQS010000008.1"/>
</dbReference>
<organism evidence="4 5">
    <name type="scientific">Mesorhizobium liriopis</name>
    <dbReference type="NCBI Taxonomy" id="2953882"/>
    <lineage>
        <taxon>Bacteria</taxon>
        <taxon>Pseudomonadati</taxon>
        <taxon>Pseudomonadota</taxon>
        <taxon>Alphaproteobacteria</taxon>
        <taxon>Hyphomicrobiales</taxon>
        <taxon>Phyllobacteriaceae</taxon>
        <taxon>Mesorhizobium</taxon>
    </lineage>
</organism>
<evidence type="ECO:0000256" key="2">
    <source>
        <dbReference type="SAM" id="MobiDB-lite"/>
    </source>
</evidence>
<evidence type="ECO:0000256" key="3">
    <source>
        <dbReference type="SAM" id="Phobius"/>
    </source>
</evidence>
<keyword evidence="3" id="KW-0472">Membrane</keyword>
<dbReference type="EMBL" id="JAMXQS010000008">
    <property type="protein sequence ID" value="MCO6051699.1"/>
    <property type="molecule type" value="Genomic_DNA"/>
</dbReference>
<feature type="region of interest" description="Disordered" evidence="2">
    <location>
        <begin position="340"/>
        <end position="371"/>
    </location>
</feature>
<name>A0ABT1CA58_9HYPH</name>
<feature type="region of interest" description="Disordered" evidence="2">
    <location>
        <begin position="648"/>
        <end position="825"/>
    </location>
</feature>
<sequence>MTEATGQNRPPATLRRRRKITRATMIAERIWPLLLPALLVILAFLAVAWSGLLRTMPDWGRVATVAAFLFGLLASLCPLRFFAKPTSGEVDRRIEASNALPHTPVLVQQDRPSAAGDDPFAQALWREHQRRMAARLAELRGDGLRTRVAERDPWGLRAVVVLAAVAAFAFSFGPLGGRLGDAFRVPAALETVPPRIDAWVTPPDYTGAAPIFLSDPSQAQAQNFSVPEKSVVTLRVTGGSGKEVLEIDENGRGAKPVAEKKPEGAQLAQSAAVTSKQFEGVLESDASLILRDGSDTLRTWRFAVKRDQAPEIRFTAEPKRAANGTLELAYEIKDDYGATGAKSDFTLSEEPAEDARPLYGEPEMPLGLPRRGAKAPTAKAARDLTEHVWAGSTVKLTLHATDAANQEGSSEVKEIVLPEHVFANPLARAIIEQRKMIGMDANAKDQALELMDAITLRPEDTFDNPSNYLAVVSARTRLELAQTDDQLREVVDYLWAVANTIEQGDLSEAQKRLAKAQEALKEALENGASDEEIDKLMKELRQAMNEFMREFAQQAQKNPQMQQAMPNAQELRPQDLDRMMKQMEDLAKSGNRDAAQELLSQLQEMMNNLQMARPQQGQQGQQNNAMQEQMNKLGDIMRRQQEMMNETFRMQQGQQGEGQQGEQQQGQNGEGQQPGQQGKQGQGQQGEQGQGQGRPMTPQEFAEALKNLQEGQNKLQQELEALQKGMEGQGMQPGEGFGEAGREMGQAGESLGQGDGENAVGSQGRALEALRRGAQDMMQQMMQAQQGEEGGSEQGGRQQSSDRDPLGRPRATTGPDLGNSVEVPDEIDVQRARRILDAIRKRLGDALSPELERSYLERLLQMR</sequence>
<comment type="caution">
    <text evidence="4">The sequence shown here is derived from an EMBL/GenBank/DDBJ whole genome shotgun (WGS) entry which is preliminary data.</text>
</comment>
<reference evidence="4 5" key="1">
    <citation type="submission" date="2022-06" db="EMBL/GenBank/DDBJ databases">
        <title>Mesorhizobium sp. strain RP14 Genome sequencing and assembly.</title>
        <authorList>
            <person name="Kim I."/>
        </authorList>
    </citation>
    <scope>NUCLEOTIDE SEQUENCE [LARGE SCALE GENOMIC DNA]</scope>
    <source>
        <strain evidence="5">RP14(2022)</strain>
    </source>
</reference>
<feature type="compositionally biased region" description="Low complexity" evidence="2">
    <location>
        <begin position="660"/>
        <end position="677"/>
    </location>
</feature>
<feature type="coiled-coil region" evidence="1">
    <location>
        <begin position="499"/>
        <end position="557"/>
    </location>
</feature>
<dbReference type="Proteomes" id="UP001205906">
    <property type="component" value="Unassembled WGS sequence"/>
</dbReference>
<protein>
    <submittedName>
        <fullName evidence="4">TIGR02302 family protein</fullName>
    </submittedName>
</protein>
<feature type="compositionally biased region" description="Gly residues" evidence="2">
    <location>
        <begin position="727"/>
        <end position="739"/>
    </location>
</feature>
<proteinExistence type="predicted"/>
<feature type="compositionally biased region" description="Low complexity" evidence="2">
    <location>
        <begin position="775"/>
        <end position="787"/>
    </location>
</feature>
<feature type="transmembrane region" description="Helical" evidence="3">
    <location>
        <begin position="154"/>
        <end position="175"/>
    </location>
</feature>
<keyword evidence="5" id="KW-1185">Reference proteome</keyword>
<evidence type="ECO:0000313" key="4">
    <source>
        <dbReference type="EMBL" id="MCO6051699.1"/>
    </source>
</evidence>
<evidence type="ECO:0000313" key="5">
    <source>
        <dbReference type="Proteomes" id="UP001205906"/>
    </source>
</evidence>
<dbReference type="Pfam" id="PF13779">
    <property type="entry name" value="DUF4175"/>
    <property type="match status" value="1"/>
</dbReference>
<dbReference type="NCBIfam" id="TIGR02302">
    <property type="entry name" value="aProt_lowcomp"/>
    <property type="match status" value="1"/>
</dbReference>
<feature type="transmembrane region" description="Helical" evidence="3">
    <location>
        <begin position="62"/>
        <end position="83"/>
    </location>
</feature>
<keyword evidence="3" id="KW-0812">Transmembrane</keyword>
<keyword evidence="3" id="KW-1133">Transmembrane helix</keyword>
<feature type="transmembrane region" description="Helical" evidence="3">
    <location>
        <begin position="30"/>
        <end position="50"/>
    </location>
</feature>